<reference evidence="1 2" key="1">
    <citation type="submission" date="2021-02" db="EMBL/GenBank/DDBJ databases">
        <title>Genome assembly of Pseudopithomyces chartarum.</title>
        <authorList>
            <person name="Jauregui R."/>
            <person name="Singh J."/>
            <person name="Voisey C."/>
        </authorList>
    </citation>
    <scope>NUCLEOTIDE SEQUENCE [LARGE SCALE GENOMIC DNA]</scope>
    <source>
        <strain evidence="1 2">AGR01</strain>
    </source>
</reference>
<evidence type="ECO:0000313" key="2">
    <source>
        <dbReference type="Proteomes" id="UP001280581"/>
    </source>
</evidence>
<protein>
    <submittedName>
        <fullName evidence="1">Uncharacterized protein</fullName>
    </submittedName>
</protein>
<dbReference type="AlphaFoldDB" id="A0AAN6LZT6"/>
<dbReference type="Proteomes" id="UP001280581">
    <property type="component" value="Unassembled WGS sequence"/>
</dbReference>
<comment type="caution">
    <text evidence="1">The sequence shown here is derived from an EMBL/GenBank/DDBJ whole genome shotgun (WGS) entry which is preliminary data.</text>
</comment>
<evidence type="ECO:0000313" key="1">
    <source>
        <dbReference type="EMBL" id="KAK3208374.1"/>
    </source>
</evidence>
<accession>A0AAN6LZT6</accession>
<gene>
    <name evidence="1" type="ORF">GRF29_77g505881</name>
</gene>
<proteinExistence type="predicted"/>
<name>A0AAN6LZT6_9PLEO</name>
<sequence>MTNVHQASDSEIMLVVDQTLLTRAHIIQWRDLLQDIQSNMSSSLSLIDDHDLCKVAIDNLEVMASEDPKVADLIVVEAKKRFVRQHLGLKDLWSTRSQSENINIPTGALNLGSLWRTLYDDMNDPRLWKYQKRDILVHDDRGFFQHFAGAYVAILLLVKELLNRLDAVLNDSNLTDGWTKSQHTQELNNTHVEHLERLLMSQDYGASTEQNGDGEAAGQSQSSGKSLMDRIKWILKLVRTRDTKRDDRP</sequence>
<keyword evidence="2" id="KW-1185">Reference proteome</keyword>
<dbReference type="EMBL" id="WVTA01000007">
    <property type="protein sequence ID" value="KAK3208374.1"/>
    <property type="molecule type" value="Genomic_DNA"/>
</dbReference>
<organism evidence="1 2">
    <name type="scientific">Pseudopithomyces chartarum</name>
    <dbReference type="NCBI Taxonomy" id="1892770"/>
    <lineage>
        <taxon>Eukaryota</taxon>
        <taxon>Fungi</taxon>
        <taxon>Dikarya</taxon>
        <taxon>Ascomycota</taxon>
        <taxon>Pezizomycotina</taxon>
        <taxon>Dothideomycetes</taxon>
        <taxon>Pleosporomycetidae</taxon>
        <taxon>Pleosporales</taxon>
        <taxon>Massarineae</taxon>
        <taxon>Didymosphaeriaceae</taxon>
        <taxon>Pseudopithomyces</taxon>
    </lineage>
</organism>